<keyword evidence="4 5" id="KW-0472">Membrane</keyword>
<comment type="subcellular location">
    <subcellularLocation>
        <location evidence="1">Membrane</location>
    </subcellularLocation>
</comment>
<dbReference type="InterPro" id="IPR045214">
    <property type="entry name" value="Surf1/Surf4"/>
</dbReference>
<keyword evidence="2 5" id="KW-0812">Transmembrane</keyword>
<reference evidence="6" key="1">
    <citation type="submission" date="2020-05" db="EMBL/GenBank/DDBJ databases">
        <authorList>
            <person name="Chiriac C."/>
            <person name="Salcher M."/>
            <person name="Ghai R."/>
            <person name="Kavagutti S V."/>
        </authorList>
    </citation>
    <scope>NUCLEOTIDE SEQUENCE</scope>
</reference>
<dbReference type="EMBL" id="CAEZVM010000010">
    <property type="protein sequence ID" value="CAB4628634.1"/>
    <property type="molecule type" value="Genomic_DNA"/>
</dbReference>
<feature type="transmembrane region" description="Helical" evidence="5">
    <location>
        <begin position="214"/>
        <end position="233"/>
    </location>
</feature>
<protein>
    <submittedName>
        <fullName evidence="6">Unannotated protein</fullName>
    </submittedName>
</protein>
<evidence type="ECO:0000256" key="4">
    <source>
        <dbReference type="ARBA" id="ARBA00023136"/>
    </source>
</evidence>
<dbReference type="AlphaFoldDB" id="A0A6J6IW61"/>
<organism evidence="6">
    <name type="scientific">freshwater metagenome</name>
    <dbReference type="NCBI Taxonomy" id="449393"/>
    <lineage>
        <taxon>unclassified sequences</taxon>
        <taxon>metagenomes</taxon>
        <taxon>ecological metagenomes</taxon>
    </lineage>
</organism>
<accession>A0A6J6IW61</accession>
<name>A0A6J6IW61_9ZZZZ</name>
<keyword evidence="3 5" id="KW-1133">Transmembrane helix</keyword>
<dbReference type="InterPro" id="IPR002994">
    <property type="entry name" value="Surf1/Shy1"/>
</dbReference>
<dbReference type="PANTHER" id="PTHR23427:SF2">
    <property type="entry name" value="SURFEIT LOCUS PROTEIN 1"/>
    <property type="match status" value="1"/>
</dbReference>
<evidence type="ECO:0000256" key="1">
    <source>
        <dbReference type="ARBA" id="ARBA00004370"/>
    </source>
</evidence>
<sequence>MRVLKNSWVRWASWFVAALLFAAACFGLANWQLDRRSQAVAKVERMVDNYEKPPIEYAPLSKASLDEITALEWSPVEIVGSYLASEELLVRNRPIAGQPGFLQLVPFELVTGEIVIVERGWIPADSDLSPASTMTPSTDQKTVIARVKLSELTPNRDSPIGFATSIHLSSLKEITAIDLEQNFYLRLMSESPAENQTPQPLGRPLLDEGNHLSYAVQWILFAAMGFLALFWAIRQEREYRRIELDSSYLPRSQRNRKVTDGDIEDDLLDSGR</sequence>
<evidence type="ECO:0000256" key="2">
    <source>
        <dbReference type="ARBA" id="ARBA00022692"/>
    </source>
</evidence>
<dbReference type="PROSITE" id="PS51257">
    <property type="entry name" value="PROKAR_LIPOPROTEIN"/>
    <property type="match status" value="1"/>
</dbReference>
<gene>
    <name evidence="6" type="ORF">UFOPK2032_00429</name>
</gene>
<dbReference type="PROSITE" id="PS50895">
    <property type="entry name" value="SURF1"/>
    <property type="match status" value="1"/>
</dbReference>
<dbReference type="Pfam" id="PF02104">
    <property type="entry name" value="SURF1"/>
    <property type="match status" value="1"/>
</dbReference>
<evidence type="ECO:0000313" key="6">
    <source>
        <dbReference type="EMBL" id="CAB4628634.1"/>
    </source>
</evidence>
<dbReference type="CDD" id="cd06662">
    <property type="entry name" value="SURF1"/>
    <property type="match status" value="1"/>
</dbReference>
<dbReference type="PANTHER" id="PTHR23427">
    <property type="entry name" value="SURFEIT LOCUS PROTEIN"/>
    <property type="match status" value="1"/>
</dbReference>
<proteinExistence type="predicted"/>
<dbReference type="GO" id="GO:0016020">
    <property type="term" value="C:membrane"/>
    <property type="evidence" value="ECO:0007669"/>
    <property type="project" value="UniProtKB-SubCell"/>
</dbReference>
<evidence type="ECO:0000256" key="3">
    <source>
        <dbReference type="ARBA" id="ARBA00022989"/>
    </source>
</evidence>
<evidence type="ECO:0000256" key="5">
    <source>
        <dbReference type="SAM" id="Phobius"/>
    </source>
</evidence>